<evidence type="ECO:0000313" key="2">
    <source>
        <dbReference type="EMBL" id="WTT17861.1"/>
    </source>
</evidence>
<reference evidence="2" key="1">
    <citation type="submission" date="2022-10" db="EMBL/GenBank/DDBJ databases">
        <title>The complete genomes of actinobacterial strains from the NBC collection.</title>
        <authorList>
            <person name="Joergensen T.S."/>
            <person name="Alvarez Arevalo M."/>
            <person name="Sterndorff E.B."/>
            <person name="Faurdal D."/>
            <person name="Vuksanovic O."/>
            <person name="Mourched A.-S."/>
            <person name="Charusanti P."/>
            <person name="Shaw S."/>
            <person name="Blin K."/>
            <person name="Weber T."/>
        </authorList>
    </citation>
    <scope>NUCLEOTIDE SEQUENCE</scope>
    <source>
        <strain evidence="2">NBC_00093</strain>
    </source>
</reference>
<accession>A0AAU1ZZL3</accession>
<evidence type="ECO:0008006" key="3">
    <source>
        <dbReference type="Google" id="ProtNLM"/>
    </source>
</evidence>
<organism evidence="2">
    <name type="scientific">Streptomyces sp. NBC_00093</name>
    <dbReference type="NCBI Taxonomy" id="2975649"/>
    <lineage>
        <taxon>Bacteria</taxon>
        <taxon>Bacillati</taxon>
        <taxon>Actinomycetota</taxon>
        <taxon>Actinomycetes</taxon>
        <taxon>Kitasatosporales</taxon>
        <taxon>Streptomycetaceae</taxon>
        <taxon>Streptomyces</taxon>
    </lineage>
</organism>
<gene>
    <name evidence="2" type="ORF">OHA22_21085</name>
</gene>
<dbReference type="PROSITE" id="PS51257">
    <property type="entry name" value="PROKAR_LIPOPROTEIN"/>
    <property type="match status" value="1"/>
</dbReference>
<keyword evidence="1" id="KW-0732">Signal</keyword>
<proteinExistence type="predicted"/>
<protein>
    <recommendedName>
        <fullName evidence="3">Lipoprotein</fullName>
    </recommendedName>
</protein>
<feature type="chain" id="PRO_5043491324" description="Lipoprotein" evidence="1">
    <location>
        <begin position="19"/>
        <end position="194"/>
    </location>
</feature>
<sequence length="194" mass="19185">MRTNRVLLAVAASVMAFALTGCGGDDGGSKVPTAASGGATTASGGAAAGDGAGDDVAAYVAAQGKYVKCLRDNGIDAPDPDAQGNIDFGGGDNVRALKKDPKFQAASEACAEFVTAVPESVEKGNQPALTAAQIKVKQEYATCMQKNGAADFPDPGPDGLGQGEWDQTSAGAKRATRICGPIVGVPATAAPGKG</sequence>
<feature type="signal peptide" evidence="1">
    <location>
        <begin position="1"/>
        <end position="18"/>
    </location>
</feature>
<dbReference type="EMBL" id="CP108222">
    <property type="protein sequence ID" value="WTT17861.1"/>
    <property type="molecule type" value="Genomic_DNA"/>
</dbReference>
<dbReference type="AlphaFoldDB" id="A0AAU1ZZL3"/>
<name>A0AAU1ZZL3_9ACTN</name>
<evidence type="ECO:0000256" key="1">
    <source>
        <dbReference type="SAM" id="SignalP"/>
    </source>
</evidence>